<dbReference type="Pfam" id="PF03358">
    <property type="entry name" value="FMN_red"/>
    <property type="match status" value="1"/>
</dbReference>
<reference evidence="2 3" key="1">
    <citation type="journal article" date="2014" name="Genome Announc.">
        <title>Complete Genome Sequence of Hyphomicrobium nitrativorans Strain NL23, a Denitrifying Bacterium Isolated from Biofilm of a Methanol-Fed Denitrification System Treating Seawater at the Montreal Biodome.</title>
        <authorList>
            <person name="Martineau C."/>
            <person name="Villeneuve C."/>
            <person name="Mauffrey F."/>
            <person name="Villemur R."/>
        </authorList>
    </citation>
    <scope>NUCLEOTIDE SEQUENCE [LARGE SCALE GENOMIC DNA]</scope>
    <source>
        <strain evidence="2">NL23</strain>
    </source>
</reference>
<feature type="domain" description="NADPH-dependent FMN reductase-like" evidence="1">
    <location>
        <begin position="6"/>
        <end position="162"/>
    </location>
</feature>
<dbReference type="PANTHER" id="PTHR30543:SF21">
    <property type="entry name" value="NAD(P)H-DEPENDENT FMN REDUCTASE LOT6"/>
    <property type="match status" value="1"/>
</dbReference>
<dbReference type="GO" id="GO:0005829">
    <property type="term" value="C:cytosol"/>
    <property type="evidence" value="ECO:0007669"/>
    <property type="project" value="TreeGrafter"/>
</dbReference>
<dbReference type="Gene3D" id="3.40.50.360">
    <property type="match status" value="1"/>
</dbReference>
<sequence length="196" mass="21031">MSLSSTKLLFFAGSARDASYNKRLAQLGVEIAEANGLAATFADLGDYPLPLYDGDLEALEGVPENARKLEALMKVHTGIFIAAPEYNASITPLLKNTLDWVSRVRIEGEEPLAVFKTRVFALGSVSPGGMGGLRGLNAVRTVLELGLSALVLPDQFAVSRAADAFEGNGHLKNKDSQENFKRLIQKLARAAHVLHG</sequence>
<dbReference type="SUPFAM" id="SSF52218">
    <property type="entry name" value="Flavoproteins"/>
    <property type="match status" value="1"/>
</dbReference>
<dbReference type="PATRIC" id="fig|1029756.8.peg.813"/>
<evidence type="ECO:0000259" key="1">
    <source>
        <dbReference type="Pfam" id="PF03358"/>
    </source>
</evidence>
<dbReference type="RefSeq" id="WP_023786188.1">
    <property type="nucleotide sequence ID" value="NC_022997.1"/>
</dbReference>
<dbReference type="OrthoDB" id="9812295at2"/>
<dbReference type="GO" id="GO:0016491">
    <property type="term" value="F:oxidoreductase activity"/>
    <property type="evidence" value="ECO:0007669"/>
    <property type="project" value="InterPro"/>
</dbReference>
<dbReference type="InterPro" id="IPR029039">
    <property type="entry name" value="Flavoprotein-like_sf"/>
</dbReference>
<keyword evidence="3" id="KW-1185">Reference proteome</keyword>
<dbReference type="HOGENOM" id="CLU_055322_4_1_5"/>
<name>V5SAQ1_9HYPH</name>
<dbReference type="InterPro" id="IPR005025">
    <property type="entry name" value="FMN_Rdtase-like_dom"/>
</dbReference>
<dbReference type="Proteomes" id="UP000018542">
    <property type="component" value="Chromosome"/>
</dbReference>
<dbReference type="InterPro" id="IPR050712">
    <property type="entry name" value="NAD(P)H-dep_reductase"/>
</dbReference>
<dbReference type="PANTHER" id="PTHR30543">
    <property type="entry name" value="CHROMATE REDUCTASE"/>
    <property type="match status" value="1"/>
</dbReference>
<accession>V5SAQ1</accession>
<dbReference type="EMBL" id="CP006912">
    <property type="protein sequence ID" value="AHB47738.1"/>
    <property type="molecule type" value="Genomic_DNA"/>
</dbReference>
<gene>
    <name evidence="2" type="ORF">W911_03885</name>
</gene>
<dbReference type="KEGG" id="hni:W911_03885"/>
<evidence type="ECO:0000313" key="3">
    <source>
        <dbReference type="Proteomes" id="UP000018542"/>
    </source>
</evidence>
<evidence type="ECO:0000313" key="2">
    <source>
        <dbReference type="EMBL" id="AHB47738.1"/>
    </source>
</evidence>
<organism evidence="2 3">
    <name type="scientific">Hyphomicrobium nitrativorans NL23</name>
    <dbReference type="NCBI Taxonomy" id="1029756"/>
    <lineage>
        <taxon>Bacteria</taxon>
        <taxon>Pseudomonadati</taxon>
        <taxon>Pseudomonadota</taxon>
        <taxon>Alphaproteobacteria</taxon>
        <taxon>Hyphomicrobiales</taxon>
        <taxon>Hyphomicrobiaceae</taxon>
        <taxon>Hyphomicrobium</taxon>
    </lineage>
</organism>
<dbReference type="STRING" id="1029756.W911_03885"/>
<dbReference type="AlphaFoldDB" id="V5SAQ1"/>
<protein>
    <submittedName>
        <fullName evidence="2">NADPH-dependent FMN reductase</fullName>
    </submittedName>
</protein>
<proteinExistence type="predicted"/>
<dbReference type="GO" id="GO:0010181">
    <property type="term" value="F:FMN binding"/>
    <property type="evidence" value="ECO:0007669"/>
    <property type="project" value="TreeGrafter"/>
</dbReference>